<dbReference type="EMBL" id="CAJNIZ010033836">
    <property type="protein sequence ID" value="CAE7548314.1"/>
    <property type="molecule type" value="Genomic_DNA"/>
</dbReference>
<proteinExistence type="predicted"/>
<accession>A0A812TTL1</accession>
<keyword evidence="2" id="KW-1185">Reference proteome</keyword>
<gene>
    <name evidence="1" type="ORF">SPIL2461_LOCUS14555</name>
</gene>
<dbReference type="Proteomes" id="UP000649617">
    <property type="component" value="Unassembled WGS sequence"/>
</dbReference>
<name>A0A812TTL1_SYMPI</name>
<reference evidence="1" key="1">
    <citation type="submission" date="2021-02" db="EMBL/GenBank/DDBJ databases">
        <authorList>
            <person name="Dougan E. K."/>
            <person name="Rhodes N."/>
            <person name="Thang M."/>
            <person name="Chan C."/>
        </authorList>
    </citation>
    <scope>NUCLEOTIDE SEQUENCE</scope>
</reference>
<dbReference type="AlphaFoldDB" id="A0A812TTL1"/>
<comment type="caution">
    <text evidence="1">The sequence shown here is derived from an EMBL/GenBank/DDBJ whole genome shotgun (WGS) entry which is preliminary data.</text>
</comment>
<organism evidence="1 2">
    <name type="scientific">Symbiodinium pilosum</name>
    <name type="common">Dinoflagellate</name>
    <dbReference type="NCBI Taxonomy" id="2952"/>
    <lineage>
        <taxon>Eukaryota</taxon>
        <taxon>Sar</taxon>
        <taxon>Alveolata</taxon>
        <taxon>Dinophyceae</taxon>
        <taxon>Suessiales</taxon>
        <taxon>Symbiodiniaceae</taxon>
        <taxon>Symbiodinium</taxon>
    </lineage>
</organism>
<evidence type="ECO:0000313" key="2">
    <source>
        <dbReference type="Proteomes" id="UP000649617"/>
    </source>
</evidence>
<feature type="non-terminal residue" evidence="1">
    <location>
        <position position="407"/>
    </location>
</feature>
<sequence>MRLAKRQNELLQASRDARATMTELEARFAALPAKLVPFAEANDIAAVDDENLIAALDEAGLLCSRFLGASSALPSLPVAVLESFFGFIMPVLQAVLKGLSAFFADAFASVSNDETLLLAASKWRWGVTPIYLLARFLTEEGNANNKGATYVFAELGKKGCTLPQTLEVDSRRLDHFLNLAETIDAFFFLLKESTQGNETAAAASEIPLPEWLASFGEEPMRLCCQRPSFLQALKRFCEVTKRCDCKILGTEAEQAGLANASGVGKLIADVRLSGLPQLWKLLKDSFQASLIEGSDLFPGQLTEDLDWKALLEFSENTGKLFECLDPVAQTLQLAEEMPSLILAYDRHDLLRHVCLVMRLLGTTDLHRDTTVPNVQVEGFTRINAAVGLLMRSYAKVQWLLIKKIENI</sequence>
<protein>
    <submittedName>
        <fullName evidence="1">Uncharacterized protein</fullName>
    </submittedName>
</protein>
<evidence type="ECO:0000313" key="1">
    <source>
        <dbReference type="EMBL" id="CAE7548314.1"/>
    </source>
</evidence>